<comment type="caution">
    <text evidence="3">The sequence shown here is derived from an EMBL/GenBank/DDBJ whole genome shotgun (WGS) entry which is preliminary data.</text>
</comment>
<feature type="chain" id="PRO_5042033310" description="Outer membrane protein beta-barrel domain-containing protein" evidence="1">
    <location>
        <begin position="21"/>
        <end position="233"/>
    </location>
</feature>
<evidence type="ECO:0000256" key="1">
    <source>
        <dbReference type="SAM" id="SignalP"/>
    </source>
</evidence>
<dbReference type="EMBL" id="JAVDQD010000005">
    <property type="protein sequence ID" value="MDR6240858.1"/>
    <property type="molecule type" value="Genomic_DNA"/>
</dbReference>
<keyword evidence="4" id="KW-1185">Reference proteome</keyword>
<dbReference type="AlphaFoldDB" id="A0AAE3XQG5"/>
<reference evidence="3" key="1">
    <citation type="submission" date="2023-07" db="EMBL/GenBank/DDBJ databases">
        <title>Genomic Encyclopedia of Type Strains, Phase IV (KMG-IV): sequencing the most valuable type-strain genomes for metagenomic binning, comparative biology and taxonomic classification.</title>
        <authorList>
            <person name="Goeker M."/>
        </authorList>
    </citation>
    <scope>NUCLEOTIDE SEQUENCE</scope>
    <source>
        <strain evidence="3">DSM 26174</strain>
    </source>
</reference>
<protein>
    <recommendedName>
        <fullName evidence="2">Outer membrane protein beta-barrel domain-containing protein</fullName>
    </recommendedName>
</protein>
<proteinExistence type="predicted"/>
<sequence length="233" mass="26612">MRKLILLVNMMLLFAGVVNAQTIKYGIKGGANISQLKLDVDENFQKSIKEKYHESDVGGLFEFEPQTGFMLGAFLKYRLSRHISLQPEIQFNRLGGEINRLDVVLNPLEEAYVLPNEFSYSSYRLTLDYISLPLNLKIYLVEGLNVQVGPQLAFLISAQEKKQDDTAENDKVDVKDGFKSSDFGMQVGLGYEFDFNLVAETKFYHGQSNFLTSNDRGDKMKNSYFQFNLGYMF</sequence>
<gene>
    <name evidence="3" type="ORF">HNQ88_003934</name>
</gene>
<dbReference type="Pfam" id="PF13568">
    <property type="entry name" value="OMP_b-brl_2"/>
    <property type="match status" value="1"/>
</dbReference>
<organism evidence="3 4">
    <name type="scientific">Aureibacter tunicatorum</name>
    <dbReference type="NCBI Taxonomy" id="866807"/>
    <lineage>
        <taxon>Bacteria</taxon>
        <taxon>Pseudomonadati</taxon>
        <taxon>Bacteroidota</taxon>
        <taxon>Cytophagia</taxon>
        <taxon>Cytophagales</taxon>
        <taxon>Persicobacteraceae</taxon>
        <taxon>Aureibacter</taxon>
    </lineage>
</organism>
<dbReference type="Proteomes" id="UP001185092">
    <property type="component" value="Unassembled WGS sequence"/>
</dbReference>
<feature type="signal peptide" evidence="1">
    <location>
        <begin position="1"/>
        <end position="20"/>
    </location>
</feature>
<dbReference type="InterPro" id="IPR025665">
    <property type="entry name" value="Beta-barrel_OMP_2"/>
</dbReference>
<accession>A0AAE3XQG5</accession>
<keyword evidence="1" id="KW-0732">Signal</keyword>
<evidence type="ECO:0000313" key="4">
    <source>
        <dbReference type="Proteomes" id="UP001185092"/>
    </source>
</evidence>
<evidence type="ECO:0000313" key="3">
    <source>
        <dbReference type="EMBL" id="MDR6240858.1"/>
    </source>
</evidence>
<dbReference type="RefSeq" id="WP_309941174.1">
    <property type="nucleotide sequence ID" value="NZ_AP025306.1"/>
</dbReference>
<evidence type="ECO:0000259" key="2">
    <source>
        <dbReference type="Pfam" id="PF13568"/>
    </source>
</evidence>
<feature type="domain" description="Outer membrane protein beta-barrel" evidence="2">
    <location>
        <begin position="19"/>
        <end position="209"/>
    </location>
</feature>
<name>A0AAE3XQG5_9BACT</name>